<dbReference type="PANTHER" id="PTHR22872:SF2">
    <property type="entry name" value="INHIBITOR OF BRUTON TYROSINE KINASE"/>
    <property type="match status" value="1"/>
</dbReference>
<dbReference type="PROSITE" id="PS50297">
    <property type="entry name" value="ANK_REP_REGION"/>
    <property type="match status" value="1"/>
</dbReference>
<evidence type="ECO:0000313" key="3">
    <source>
        <dbReference type="Proteomes" id="UP000095280"/>
    </source>
</evidence>
<evidence type="ECO:0000256" key="1">
    <source>
        <dbReference type="ARBA" id="ARBA00022737"/>
    </source>
</evidence>
<evidence type="ECO:0000313" key="4">
    <source>
        <dbReference type="WBParaSite" id="maker-uti_cns_0019525-snap-gene-0.2-mRNA-1"/>
    </source>
</evidence>
<dbReference type="SUPFAM" id="SSF48403">
    <property type="entry name" value="Ankyrin repeat"/>
    <property type="match status" value="1"/>
</dbReference>
<keyword evidence="1" id="KW-0677">Repeat</keyword>
<dbReference type="AlphaFoldDB" id="A0A1I8IYC7"/>
<dbReference type="PROSITE" id="PS50088">
    <property type="entry name" value="ANK_REPEAT"/>
    <property type="match status" value="1"/>
</dbReference>
<name>A0A1I8IYC7_9PLAT</name>
<dbReference type="InterPro" id="IPR051625">
    <property type="entry name" value="Signaling_Regulatory_Domain"/>
</dbReference>
<accession>A0A1I8IYC7</accession>
<dbReference type="Pfam" id="PF12796">
    <property type="entry name" value="Ank_2"/>
    <property type="match status" value="1"/>
</dbReference>
<sequence length="337" mass="35669">MSSSTNSTTESAGGVSPEAHCSARCRSRRHCLEINACLSQLLLNMESDDDNEESAMKLLKLCSNIGQAVDHLGRTPLHVAAASGAGSRLLDRLIRLHRMSVEARDWENGWTPLHRCVYHGQLETAVRLISSFGASLSAPDHNGLTPRPLFPAPRRETCPGYDAYTWGDSANHTLGRLCHSDCRDQPADLVPGLPTPPLSTSPWASITAHSLLRTAGCLSADSASTGWAWRRCRRALGRAHSAAPASVVGACRSAAGSGPVGGGRPGAHADAHQVWPADRSWPGSRGGFRPAVANATAAAATAESHLPRPVAGWRPETGRRVLGIAAARYHSAVVTES</sequence>
<dbReference type="WBParaSite" id="maker-uti_cns_0019525-snap-gene-0.2-mRNA-1">
    <property type="protein sequence ID" value="maker-uti_cns_0019525-snap-gene-0.2-mRNA-1"/>
    <property type="gene ID" value="maker-uti_cns_0019525-snap-gene-0.2"/>
</dbReference>
<dbReference type="PANTHER" id="PTHR22872">
    <property type="entry name" value="BTK-BINDING PROTEIN-RELATED"/>
    <property type="match status" value="1"/>
</dbReference>
<protein>
    <submittedName>
        <fullName evidence="4">ANK_REP_REGION domain-containing protein</fullName>
    </submittedName>
</protein>
<dbReference type="Gene3D" id="1.25.40.20">
    <property type="entry name" value="Ankyrin repeat-containing domain"/>
    <property type="match status" value="1"/>
</dbReference>
<feature type="repeat" description="ANK" evidence="2">
    <location>
        <begin position="108"/>
        <end position="141"/>
    </location>
</feature>
<keyword evidence="3" id="KW-1185">Reference proteome</keyword>
<dbReference type="InterPro" id="IPR036770">
    <property type="entry name" value="Ankyrin_rpt-contain_sf"/>
</dbReference>
<proteinExistence type="predicted"/>
<keyword evidence="2" id="KW-0040">ANK repeat</keyword>
<dbReference type="Proteomes" id="UP000095280">
    <property type="component" value="Unplaced"/>
</dbReference>
<reference evidence="4" key="1">
    <citation type="submission" date="2016-11" db="UniProtKB">
        <authorList>
            <consortium name="WormBaseParasite"/>
        </authorList>
    </citation>
    <scope>IDENTIFICATION</scope>
</reference>
<dbReference type="InterPro" id="IPR002110">
    <property type="entry name" value="Ankyrin_rpt"/>
</dbReference>
<dbReference type="SMART" id="SM00248">
    <property type="entry name" value="ANK"/>
    <property type="match status" value="2"/>
</dbReference>
<organism evidence="3 4">
    <name type="scientific">Macrostomum lignano</name>
    <dbReference type="NCBI Taxonomy" id="282301"/>
    <lineage>
        <taxon>Eukaryota</taxon>
        <taxon>Metazoa</taxon>
        <taxon>Spiralia</taxon>
        <taxon>Lophotrochozoa</taxon>
        <taxon>Platyhelminthes</taxon>
        <taxon>Rhabditophora</taxon>
        <taxon>Macrostomorpha</taxon>
        <taxon>Macrostomida</taxon>
        <taxon>Macrostomidae</taxon>
        <taxon>Macrostomum</taxon>
    </lineage>
</organism>
<evidence type="ECO:0000256" key="2">
    <source>
        <dbReference type="PROSITE-ProRule" id="PRU00023"/>
    </source>
</evidence>